<feature type="domain" description="AATF leucine zipper-containing" evidence="5">
    <location>
        <begin position="198"/>
        <end position="342"/>
    </location>
</feature>
<organism evidence="6 7">
    <name type="scientific">Dimargaris verticillata</name>
    <dbReference type="NCBI Taxonomy" id="2761393"/>
    <lineage>
        <taxon>Eukaryota</taxon>
        <taxon>Fungi</taxon>
        <taxon>Fungi incertae sedis</taxon>
        <taxon>Zoopagomycota</taxon>
        <taxon>Kickxellomycotina</taxon>
        <taxon>Dimargaritomycetes</taxon>
        <taxon>Dimargaritales</taxon>
        <taxon>Dimargaritaceae</taxon>
        <taxon>Dimargaris</taxon>
    </lineage>
</organism>
<evidence type="ECO:0000259" key="5">
    <source>
        <dbReference type="Pfam" id="PF13339"/>
    </source>
</evidence>
<dbReference type="Proteomes" id="UP001151582">
    <property type="component" value="Unassembled WGS sequence"/>
</dbReference>
<reference evidence="6" key="1">
    <citation type="submission" date="2022-07" db="EMBL/GenBank/DDBJ databases">
        <title>Phylogenomic reconstructions and comparative analyses of Kickxellomycotina fungi.</title>
        <authorList>
            <person name="Reynolds N.K."/>
            <person name="Stajich J.E."/>
            <person name="Barry K."/>
            <person name="Grigoriev I.V."/>
            <person name="Crous P."/>
            <person name="Smith M.E."/>
        </authorList>
    </citation>
    <scope>NUCLEOTIDE SEQUENCE</scope>
    <source>
        <strain evidence="6">RSA 567</strain>
    </source>
</reference>
<comment type="similarity">
    <text evidence="1">Belongs to the AATF family.</text>
</comment>
<comment type="caution">
    <text evidence="6">The sequence shown here is derived from an EMBL/GenBank/DDBJ whole genome shotgun (WGS) entry which is preliminary data.</text>
</comment>
<dbReference type="Pfam" id="PF13339">
    <property type="entry name" value="AATF-Che1"/>
    <property type="match status" value="1"/>
</dbReference>
<evidence type="ECO:0000256" key="2">
    <source>
        <dbReference type="ARBA" id="ARBA00013850"/>
    </source>
</evidence>
<accession>A0A9W8EBC6</accession>
<evidence type="ECO:0000256" key="1">
    <source>
        <dbReference type="ARBA" id="ARBA00008966"/>
    </source>
</evidence>
<dbReference type="InterPro" id="IPR039223">
    <property type="entry name" value="AATF/Bfr2"/>
</dbReference>
<feature type="domain" description="Apoptosis-antagonizing transcription factor C-terminal" evidence="4">
    <location>
        <begin position="440"/>
        <end position="528"/>
    </location>
</feature>
<evidence type="ECO:0000256" key="3">
    <source>
        <dbReference type="SAM" id="MobiDB-lite"/>
    </source>
</evidence>
<feature type="region of interest" description="Disordered" evidence="3">
    <location>
        <begin position="538"/>
        <end position="567"/>
    </location>
</feature>
<gene>
    <name evidence="6" type="primary">BFR2</name>
    <name evidence="6" type="ORF">H4R34_000970</name>
</gene>
<dbReference type="AlphaFoldDB" id="A0A9W8EBC6"/>
<evidence type="ECO:0000313" key="6">
    <source>
        <dbReference type="EMBL" id="KAJ1983915.1"/>
    </source>
</evidence>
<proteinExistence type="inferred from homology"/>
<dbReference type="GO" id="GO:0000462">
    <property type="term" value="P:maturation of SSU-rRNA from tricistronic rRNA transcript (SSU-rRNA, 5.8S rRNA, LSU-rRNA)"/>
    <property type="evidence" value="ECO:0007669"/>
    <property type="project" value="TreeGrafter"/>
</dbReference>
<dbReference type="Pfam" id="PF08164">
    <property type="entry name" value="TRAUB"/>
    <property type="match status" value="1"/>
</dbReference>
<dbReference type="InterPro" id="IPR012617">
    <property type="entry name" value="AATF_C"/>
</dbReference>
<dbReference type="PANTHER" id="PTHR15565">
    <property type="entry name" value="AATF PROTEIN APOPTOSIS ANTAGONIZING TRANSCRIPTION FACTOR"/>
    <property type="match status" value="1"/>
</dbReference>
<keyword evidence="7" id="KW-1185">Reference proteome</keyword>
<protein>
    <recommendedName>
        <fullName evidence="2">Protein BFR2</fullName>
    </recommendedName>
</protein>
<feature type="compositionally biased region" description="Acidic residues" evidence="3">
    <location>
        <begin position="118"/>
        <end position="134"/>
    </location>
</feature>
<evidence type="ECO:0000313" key="7">
    <source>
        <dbReference type="Proteomes" id="UP001151582"/>
    </source>
</evidence>
<dbReference type="OrthoDB" id="5783963at2759"/>
<evidence type="ECO:0000259" key="4">
    <source>
        <dbReference type="Pfam" id="PF08164"/>
    </source>
</evidence>
<feature type="region of interest" description="Disordered" evidence="3">
    <location>
        <begin position="1"/>
        <end position="175"/>
    </location>
</feature>
<dbReference type="EMBL" id="JANBQB010000036">
    <property type="protein sequence ID" value="KAJ1983915.1"/>
    <property type="molecule type" value="Genomic_DNA"/>
</dbReference>
<feature type="compositionally biased region" description="Basic and acidic residues" evidence="3">
    <location>
        <begin position="164"/>
        <end position="175"/>
    </location>
</feature>
<name>A0A9W8EBC6_9FUNG</name>
<dbReference type="PANTHER" id="PTHR15565:SF0">
    <property type="entry name" value="PROTEIN AATF"/>
    <property type="match status" value="1"/>
</dbReference>
<dbReference type="InterPro" id="IPR025160">
    <property type="entry name" value="AATF"/>
</dbReference>
<sequence length="567" mass="62884">MPARSKKPLAERLAGFLDPTPESKDYDPEDFERMNLSSDSEAGLDSDEAPDTSRDHYVPVGKSALRKQQELHLNDPKYVGARVSRKDLYSDSDSDASSEVDSGGDGAASDEFHGFGTDGEDTAVMDKSSDDEMGESSASMASDAVSDDGDSDTDGATHASYRPSIDRSTERSVKEQLKQIEEEEQSMLKKISESAYGDVRKGHQVLKQMKLWDSFLDTRIRLQKPLVTANCIPVLSEPTDSDDVVDSPLVAEAQTLVTNILDQLLDLRVALWRRNEPEHIAVDQLALQRKRLLGETLTDAPAPKRSRQDQIALTDAIWHDIRSTNEAFVPYRNDTITKWSSKVQASAGMPHTKRLKAFNQNAMQQIEHTLQDQDRLVKRTQLKRAAYAALAATGTEEANSAGPRTKAVGAVTTEAAVQAKAQTSDHTEYDTHIFDDHDFYQHLLRELLEAKMGSTDDPIALGKRWVVLKEQQQRTQQQNRQKHAVDTKASKGRRLRFQVHEKLENFMAPMAVSTWHDSMVDELYSSLLGEKKNLSEVGGAVADDGTSGSEEDNDETTQATDGFAIFG</sequence>
<dbReference type="GO" id="GO:0005730">
    <property type="term" value="C:nucleolus"/>
    <property type="evidence" value="ECO:0007669"/>
    <property type="project" value="TreeGrafter"/>
</dbReference>